<comment type="caution">
    <text evidence="1">The sequence shown here is derived from an EMBL/GenBank/DDBJ whole genome shotgun (WGS) entry which is preliminary data.</text>
</comment>
<dbReference type="RefSeq" id="WP_377522561.1">
    <property type="nucleotide sequence ID" value="NZ_JBHTLD010000009.1"/>
</dbReference>
<name>A0ABW3SMA5_9BACT</name>
<accession>A0ABW3SMA5</accession>
<evidence type="ECO:0000313" key="2">
    <source>
        <dbReference type="Proteomes" id="UP001597094"/>
    </source>
</evidence>
<gene>
    <name evidence="1" type="ORF">ACFQ2O_02230</name>
</gene>
<protein>
    <submittedName>
        <fullName evidence="1">Uncharacterized protein</fullName>
    </submittedName>
</protein>
<dbReference type="Proteomes" id="UP001597094">
    <property type="component" value="Unassembled WGS sequence"/>
</dbReference>
<evidence type="ECO:0000313" key="1">
    <source>
        <dbReference type="EMBL" id="MFD1185007.1"/>
    </source>
</evidence>
<reference evidence="2" key="1">
    <citation type="journal article" date="2019" name="Int. J. Syst. Evol. Microbiol.">
        <title>The Global Catalogue of Microorganisms (GCM) 10K type strain sequencing project: providing services to taxonomists for standard genome sequencing and annotation.</title>
        <authorList>
            <consortium name="The Broad Institute Genomics Platform"/>
            <consortium name="The Broad Institute Genome Sequencing Center for Infectious Disease"/>
            <person name="Wu L."/>
            <person name="Ma J."/>
        </authorList>
    </citation>
    <scope>NUCLEOTIDE SEQUENCE [LARGE SCALE GENOMIC DNA]</scope>
    <source>
        <strain evidence="2">JCM 31319</strain>
    </source>
</reference>
<proteinExistence type="predicted"/>
<keyword evidence="2" id="KW-1185">Reference proteome</keyword>
<dbReference type="EMBL" id="JBHTLD010000009">
    <property type="protein sequence ID" value="MFD1185007.1"/>
    <property type="molecule type" value="Genomic_DNA"/>
</dbReference>
<sequence length="99" mass="11093">MKKYFILTCLATFAVLAAVIGYQPEKRSIAEPAVTKPVSNKSLTLEEQLTELWDATAESLVVVRALPYYLLLDSEDRETNEDTPKITSEDVIDFLKAVL</sequence>
<organism evidence="1 2">
    <name type="scientific">Pontibacter rugosus</name>
    <dbReference type="NCBI Taxonomy" id="1745966"/>
    <lineage>
        <taxon>Bacteria</taxon>
        <taxon>Pseudomonadati</taxon>
        <taxon>Bacteroidota</taxon>
        <taxon>Cytophagia</taxon>
        <taxon>Cytophagales</taxon>
        <taxon>Hymenobacteraceae</taxon>
        <taxon>Pontibacter</taxon>
    </lineage>
</organism>